<organism evidence="2">
    <name type="scientific">Arabidopsis lyrata subsp. lyrata</name>
    <name type="common">Lyre-leaved rock-cress</name>
    <dbReference type="NCBI Taxonomy" id="81972"/>
    <lineage>
        <taxon>Eukaryota</taxon>
        <taxon>Viridiplantae</taxon>
        <taxon>Streptophyta</taxon>
        <taxon>Embryophyta</taxon>
        <taxon>Tracheophyta</taxon>
        <taxon>Spermatophyta</taxon>
        <taxon>Magnoliopsida</taxon>
        <taxon>eudicotyledons</taxon>
        <taxon>Gunneridae</taxon>
        <taxon>Pentapetalae</taxon>
        <taxon>rosids</taxon>
        <taxon>malvids</taxon>
        <taxon>Brassicales</taxon>
        <taxon>Brassicaceae</taxon>
        <taxon>Camelineae</taxon>
        <taxon>Arabidopsis</taxon>
    </lineage>
</organism>
<accession>D7LIK1</accession>
<dbReference type="EMBL" id="GL348716">
    <property type="protein sequence ID" value="EFH55830.1"/>
    <property type="molecule type" value="Genomic_DNA"/>
</dbReference>
<dbReference type="Proteomes" id="UP000008694">
    <property type="component" value="Unassembled WGS sequence"/>
</dbReference>
<gene>
    <name evidence="1" type="ORF">ARALYDRAFT_902686</name>
</gene>
<keyword evidence="2" id="KW-1185">Reference proteome</keyword>
<sequence>MADTDIFFGEDSLDQFMAFDNDAAINLDRSLSLSLPLMTVIALFGSFDFCFGHQFH</sequence>
<proteinExistence type="predicted"/>
<dbReference type="HOGENOM" id="CLU_3016950_0_0_1"/>
<reference evidence="2" key="1">
    <citation type="journal article" date="2011" name="Nat. Genet.">
        <title>The Arabidopsis lyrata genome sequence and the basis of rapid genome size change.</title>
        <authorList>
            <person name="Hu T.T."/>
            <person name="Pattyn P."/>
            <person name="Bakker E.G."/>
            <person name="Cao J."/>
            <person name="Cheng J.-F."/>
            <person name="Clark R.M."/>
            <person name="Fahlgren N."/>
            <person name="Fawcett J.A."/>
            <person name="Grimwood J."/>
            <person name="Gundlach H."/>
            <person name="Haberer G."/>
            <person name="Hollister J.D."/>
            <person name="Ossowski S."/>
            <person name="Ottilar R.P."/>
            <person name="Salamov A.A."/>
            <person name="Schneeberger K."/>
            <person name="Spannagl M."/>
            <person name="Wang X."/>
            <person name="Yang L."/>
            <person name="Nasrallah M.E."/>
            <person name="Bergelson J."/>
            <person name="Carrington J.C."/>
            <person name="Gaut B.S."/>
            <person name="Schmutz J."/>
            <person name="Mayer K.F.X."/>
            <person name="Van de Peer Y."/>
            <person name="Grigoriev I.V."/>
            <person name="Nordborg M."/>
            <person name="Weigel D."/>
            <person name="Guo Y.-L."/>
        </authorList>
    </citation>
    <scope>NUCLEOTIDE SEQUENCE [LARGE SCALE GENOMIC DNA]</scope>
    <source>
        <strain evidence="2">cv. MN47</strain>
    </source>
</reference>
<dbReference type="Gramene" id="scaffold_402187.1">
    <property type="protein sequence ID" value="scaffold_402187.1"/>
    <property type="gene ID" value="scaffold_402187.1"/>
</dbReference>
<name>D7LIK1_ARALL</name>
<evidence type="ECO:0000313" key="2">
    <source>
        <dbReference type="Proteomes" id="UP000008694"/>
    </source>
</evidence>
<protein>
    <submittedName>
        <fullName evidence="1">Predicted protein</fullName>
    </submittedName>
</protein>
<evidence type="ECO:0000313" key="1">
    <source>
        <dbReference type="EMBL" id="EFH55830.1"/>
    </source>
</evidence>
<dbReference type="AlphaFoldDB" id="D7LIK1"/>